<comment type="caution">
    <text evidence="1">The sequence shown here is derived from an EMBL/GenBank/DDBJ whole genome shotgun (WGS) entry which is preliminary data.</text>
</comment>
<gene>
    <name evidence="1" type="ORF">HUJ06_012268</name>
</gene>
<sequence length="62" mass="7199">MRTPPLTLLKYIRFREWEMGHCLAGEMSLLLRQSLVVVVEDGVTGSPPLVLLMYIRLRLTRE</sequence>
<name>A0A822YLN9_NELNU</name>
<keyword evidence="2" id="KW-1185">Reference proteome</keyword>
<dbReference type="AlphaFoldDB" id="A0A822YLN9"/>
<reference evidence="1 2" key="1">
    <citation type="journal article" date="2020" name="Mol. Biol. Evol.">
        <title>Distinct Expression and Methylation Patterns for Genes with Different Fates following a Single Whole-Genome Duplication in Flowering Plants.</title>
        <authorList>
            <person name="Shi T."/>
            <person name="Rahmani R.S."/>
            <person name="Gugger P.F."/>
            <person name="Wang M."/>
            <person name="Li H."/>
            <person name="Zhang Y."/>
            <person name="Li Z."/>
            <person name="Wang Q."/>
            <person name="Van de Peer Y."/>
            <person name="Marchal K."/>
            <person name="Chen J."/>
        </authorList>
    </citation>
    <scope>NUCLEOTIDE SEQUENCE [LARGE SCALE GENOMIC DNA]</scope>
    <source>
        <tissue evidence="1">Leaf</tissue>
    </source>
</reference>
<evidence type="ECO:0000313" key="2">
    <source>
        <dbReference type="Proteomes" id="UP000607653"/>
    </source>
</evidence>
<protein>
    <submittedName>
        <fullName evidence="1">Uncharacterized protein</fullName>
    </submittedName>
</protein>
<dbReference type="Proteomes" id="UP000607653">
    <property type="component" value="Unassembled WGS sequence"/>
</dbReference>
<dbReference type="EMBL" id="DUZY01000003">
    <property type="protein sequence ID" value="DAD33417.1"/>
    <property type="molecule type" value="Genomic_DNA"/>
</dbReference>
<proteinExistence type="predicted"/>
<accession>A0A822YLN9</accession>
<organism evidence="1 2">
    <name type="scientific">Nelumbo nucifera</name>
    <name type="common">Sacred lotus</name>
    <dbReference type="NCBI Taxonomy" id="4432"/>
    <lineage>
        <taxon>Eukaryota</taxon>
        <taxon>Viridiplantae</taxon>
        <taxon>Streptophyta</taxon>
        <taxon>Embryophyta</taxon>
        <taxon>Tracheophyta</taxon>
        <taxon>Spermatophyta</taxon>
        <taxon>Magnoliopsida</taxon>
        <taxon>Proteales</taxon>
        <taxon>Nelumbonaceae</taxon>
        <taxon>Nelumbo</taxon>
    </lineage>
</organism>
<evidence type="ECO:0000313" key="1">
    <source>
        <dbReference type="EMBL" id="DAD33417.1"/>
    </source>
</evidence>